<dbReference type="Proteomes" id="UP001341840">
    <property type="component" value="Unassembled WGS sequence"/>
</dbReference>
<keyword evidence="3" id="KW-1185">Reference proteome</keyword>
<dbReference type="InterPro" id="IPR012337">
    <property type="entry name" value="RNaseH-like_sf"/>
</dbReference>
<evidence type="ECO:0000313" key="2">
    <source>
        <dbReference type="EMBL" id="MED6193741.1"/>
    </source>
</evidence>
<evidence type="ECO:0008006" key="4">
    <source>
        <dbReference type="Google" id="ProtNLM"/>
    </source>
</evidence>
<dbReference type="InterPro" id="IPR036397">
    <property type="entry name" value="RNaseH_sf"/>
</dbReference>
<evidence type="ECO:0000256" key="1">
    <source>
        <dbReference type="SAM" id="MobiDB-lite"/>
    </source>
</evidence>
<dbReference type="EMBL" id="JASCZI010211524">
    <property type="protein sequence ID" value="MED6193741.1"/>
    <property type="molecule type" value="Genomic_DNA"/>
</dbReference>
<sequence>MEHQNGCQIKALQSNNGTEFTSKAFIGFLKQHGVITLLSQPQKGIFLDAAKTNTDSQKHAVVAPTTLETETSRQQTPSPVTFSSKSATATTSTLPNQIERQIWMIEEAPQDFASTWATISSPRNVLNRKKSVALVQKLNFGNCNYRNKSNVHPIIAQRTPDPSTNHSYHLL</sequence>
<reference evidence="2 3" key="1">
    <citation type="journal article" date="2023" name="Plants (Basel)">
        <title>Bridging the Gap: Combining Genomics and Transcriptomics Approaches to Understand Stylosanthes scabra, an Orphan Legume from the Brazilian Caatinga.</title>
        <authorList>
            <person name="Ferreira-Neto J.R.C."/>
            <person name="da Silva M.D."/>
            <person name="Binneck E."/>
            <person name="de Melo N.F."/>
            <person name="da Silva R.H."/>
            <person name="de Melo A.L.T.M."/>
            <person name="Pandolfi V."/>
            <person name="Bustamante F.O."/>
            <person name="Brasileiro-Vidal A.C."/>
            <person name="Benko-Iseppon A.M."/>
        </authorList>
    </citation>
    <scope>NUCLEOTIDE SEQUENCE [LARGE SCALE GENOMIC DNA]</scope>
    <source>
        <tissue evidence="2">Leaves</tissue>
    </source>
</reference>
<name>A0ABU6X6K3_9FABA</name>
<proteinExistence type="predicted"/>
<accession>A0ABU6X6K3</accession>
<dbReference type="SUPFAM" id="SSF53098">
    <property type="entry name" value="Ribonuclease H-like"/>
    <property type="match status" value="1"/>
</dbReference>
<protein>
    <recommendedName>
        <fullName evidence="4">Integrase catalytic domain-containing protein</fullName>
    </recommendedName>
</protein>
<feature type="compositionally biased region" description="Polar residues" evidence="1">
    <location>
        <begin position="66"/>
        <end position="82"/>
    </location>
</feature>
<organism evidence="2 3">
    <name type="scientific">Stylosanthes scabra</name>
    <dbReference type="NCBI Taxonomy" id="79078"/>
    <lineage>
        <taxon>Eukaryota</taxon>
        <taxon>Viridiplantae</taxon>
        <taxon>Streptophyta</taxon>
        <taxon>Embryophyta</taxon>
        <taxon>Tracheophyta</taxon>
        <taxon>Spermatophyta</taxon>
        <taxon>Magnoliopsida</taxon>
        <taxon>eudicotyledons</taxon>
        <taxon>Gunneridae</taxon>
        <taxon>Pentapetalae</taxon>
        <taxon>rosids</taxon>
        <taxon>fabids</taxon>
        <taxon>Fabales</taxon>
        <taxon>Fabaceae</taxon>
        <taxon>Papilionoideae</taxon>
        <taxon>50 kb inversion clade</taxon>
        <taxon>dalbergioids sensu lato</taxon>
        <taxon>Dalbergieae</taxon>
        <taxon>Pterocarpus clade</taxon>
        <taxon>Stylosanthes</taxon>
    </lineage>
</organism>
<feature type="region of interest" description="Disordered" evidence="1">
    <location>
        <begin position="66"/>
        <end position="91"/>
    </location>
</feature>
<dbReference type="Gene3D" id="3.30.420.10">
    <property type="entry name" value="Ribonuclease H-like superfamily/Ribonuclease H"/>
    <property type="match status" value="1"/>
</dbReference>
<gene>
    <name evidence="2" type="ORF">PIB30_022372</name>
</gene>
<evidence type="ECO:0000313" key="3">
    <source>
        <dbReference type="Proteomes" id="UP001341840"/>
    </source>
</evidence>
<comment type="caution">
    <text evidence="2">The sequence shown here is derived from an EMBL/GenBank/DDBJ whole genome shotgun (WGS) entry which is preliminary data.</text>
</comment>